<keyword evidence="9" id="KW-1185">Reference proteome</keyword>
<dbReference type="EMBL" id="CAUYUJ010019128">
    <property type="protein sequence ID" value="CAK0888766.1"/>
    <property type="molecule type" value="Genomic_DNA"/>
</dbReference>
<comment type="caution">
    <text evidence="8">The sequence shown here is derived from an EMBL/GenBank/DDBJ whole genome shotgun (WGS) entry which is preliminary data.</text>
</comment>
<reference evidence="8" key="1">
    <citation type="submission" date="2023-10" db="EMBL/GenBank/DDBJ databases">
        <authorList>
            <person name="Chen Y."/>
            <person name="Shah S."/>
            <person name="Dougan E. K."/>
            <person name="Thang M."/>
            <person name="Chan C."/>
        </authorList>
    </citation>
    <scope>NUCLEOTIDE SEQUENCE [LARGE SCALE GENOMIC DNA]</scope>
</reference>
<evidence type="ECO:0000256" key="2">
    <source>
        <dbReference type="ARBA" id="ARBA00022603"/>
    </source>
</evidence>
<feature type="region of interest" description="Disordered" evidence="6">
    <location>
        <begin position="1"/>
        <end position="20"/>
    </location>
</feature>
<keyword evidence="2" id="KW-0489">Methyltransferase</keyword>
<dbReference type="PANTHER" id="PTHR13563:SF13">
    <property type="entry name" value="TRNA METHYLTRANSFERASE 10 HOMOLOG A"/>
    <property type="match status" value="1"/>
</dbReference>
<dbReference type="EC" id="2.1.1.221" evidence="1"/>
<dbReference type="InterPro" id="IPR007356">
    <property type="entry name" value="tRNA_m1G_MeTrfase_euk"/>
</dbReference>
<keyword evidence="4" id="KW-0949">S-adenosyl-L-methionine</keyword>
<evidence type="ECO:0000259" key="7">
    <source>
        <dbReference type="PROSITE" id="PS51675"/>
    </source>
</evidence>
<dbReference type="Gene3D" id="3.40.1280.30">
    <property type="match status" value="1"/>
</dbReference>
<gene>
    <name evidence="8" type="ORF">PCOR1329_LOCUS69494</name>
</gene>
<evidence type="ECO:0000256" key="3">
    <source>
        <dbReference type="ARBA" id="ARBA00022679"/>
    </source>
</evidence>
<feature type="domain" description="SAM-dependent MTase TRM10-type" evidence="7">
    <location>
        <begin position="18"/>
        <end position="215"/>
    </location>
</feature>
<keyword evidence="3" id="KW-0808">Transferase</keyword>
<dbReference type="PANTHER" id="PTHR13563">
    <property type="entry name" value="TRNA (GUANINE-9-) METHYLTRANSFERASE"/>
    <property type="match status" value="1"/>
</dbReference>
<evidence type="ECO:0000256" key="1">
    <source>
        <dbReference type="ARBA" id="ARBA00012797"/>
    </source>
</evidence>
<evidence type="ECO:0000256" key="6">
    <source>
        <dbReference type="SAM" id="MobiDB-lite"/>
    </source>
</evidence>
<comment type="catalytic activity">
    <reaction evidence="5">
        <text>guanosine(9) in tRNA + S-adenosyl-L-methionine = N(1)-methylguanosine(9) in tRNA + S-adenosyl-L-homocysteine + H(+)</text>
        <dbReference type="Rhea" id="RHEA:43156"/>
        <dbReference type="Rhea" id="RHEA-COMP:10367"/>
        <dbReference type="Rhea" id="RHEA-COMP:10368"/>
        <dbReference type="ChEBI" id="CHEBI:15378"/>
        <dbReference type="ChEBI" id="CHEBI:57856"/>
        <dbReference type="ChEBI" id="CHEBI:59789"/>
        <dbReference type="ChEBI" id="CHEBI:73542"/>
        <dbReference type="ChEBI" id="CHEBI:74269"/>
        <dbReference type="EC" id="2.1.1.221"/>
    </reaction>
</comment>
<dbReference type="CDD" id="cd18089">
    <property type="entry name" value="SPOUT_Trm10-like"/>
    <property type="match status" value="1"/>
</dbReference>
<evidence type="ECO:0000256" key="5">
    <source>
        <dbReference type="ARBA" id="ARBA00048434"/>
    </source>
</evidence>
<dbReference type="InterPro" id="IPR038459">
    <property type="entry name" value="MT_TRM10-typ_sf"/>
</dbReference>
<dbReference type="InterPro" id="IPR028564">
    <property type="entry name" value="MT_TRM10-typ"/>
</dbReference>
<name>A0ABN9WPZ7_9DINO</name>
<evidence type="ECO:0000313" key="9">
    <source>
        <dbReference type="Proteomes" id="UP001189429"/>
    </source>
</evidence>
<organism evidence="8 9">
    <name type="scientific">Prorocentrum cordatum</name>
    <dbReference type="NCBI Taxonomy" id="2364126"/>
    <lineage>
        <taxon>Eukaryota</taxon>
        <taxon>Sar</taxon>
        <taxon>Alveolata</taxon>
        <taxon>Dinophyceae</taxon>
        <taxon>Prorocentrales</taxon>
        <taxon>Prorocentraceae</taxon>
        <taxon>Prorocentrum</taxon>
    </lineage>
</organism>
<proteinExistence type="predicted"/>
<protein>
    <recommendedName>
        <fullName evidence="1">tRNA (guanine(9)-N(1))-methyltransferase</fullName>
        <ecNumber evidence="1">2.1.1.221</ecNumber>
    </recommendedName>
</protein>
<sequence>MEAAGQANGAGEPAPKKPNRKAVELADFKARCRQGTTVVLDLEWEEDMTEREVRSLCQQLLFCYGVNRGARRPVRMVLSGLGMGTSTSQRLRKISGFESWPIEVLEGPYIDRFKREELVYLTADAEETIQTFDPEKVYIIGGIVDHNRLKGCTLAKAADQGIASAQLPLSQHIDLGASRRVLTVNHVLQIVVEYQLTGDWRQTFEKCVPGRKHRGTNHGMGISFRRSARMSRVGAGAHWCAPRAWDGGPRTGRGRG</sequence>
<evidence type="ECO:0000256" key="4">
    <source>
        <dbReference type="ARBA" id="ARBA00022691"/>
    </source>
</evidence>
<accession>A0ABN9WPZ7</accession>
<dbReference type="PROSITE" id="PS51675">
    <property type="entry name" value="SAM_MT_TRM10"/>
    <property type="match status" value="1"/>
</dbReference>
<dbReference type="Proteomes" id="UP001189429">
    <property type="component" value="Unassembled WGS sequence"/>
</dbReference>
<evidence type="ECO:0000313" key="8">
    <source>
        <dbReference type="EMBL" id="CAK0888766.1"/>
    </source>
</evidence>